<dbReference type="Gene3D" id="1.10.287.110">
    <property type="entry name" value="DnaJ domain"/>
    <property type="match status" value="1"/>
</dbReference>
<evidence type="ECO:0000256" key="4">
    <source>
        <dbReference type="SAM" id="MobiDB-lite"/>
    </source>
</evidence>
<feature type="compositionally biased region" description="Basic and acidic residues" evidence="4">
    <location>
        <begin position="181"/>
        <end position="212"/>
    </location>
</feature>
<dbReference type="InterPro" id="IPR001623">
    <property type="entry name" value="DnaJ_domain"/>
</dbReference>
<evidence type="ECO:0000256" key="1">
    <source>
        <dbReference type="ARBA" id="ARBA00022737"/>
    </source>
</evidence>
<evidence type="ECO:0000259" key="5">
    <source>
        <dbReference type="PROSITE" id="PS50076"/>
    </source>
</evidence>
<feature type="repeat" description="ANK" evidence="3">
    <location>
        <begin position="310"/>
        <end position="333"/>
    </location>
</feature>
<dbReference type="InterPro" id="IPR036869">
    <property type="entry name" value="J_dom_sf"/>
</dbReference>
<dbReference type="CDD" id="cd06257">
    <property type="entry name" value="DnaJ"/>
    <property type="match status" value="1"/>
</dbReference>
<dbReference type="SUPFAM" id="SSF46565">
    <property type="entry name" value="Chaperone J-domain"/>
    <property type="match status" value="1"/>
</dbReference>
<keyword evidence="7" id="KW-1185">Reference proteome</keyword>
<organism evidence="6 7">
    <name type="scientific">Cylindrobasidium torrendii FP15055 ss-10</name>
    <dbReference type="NCBI Taxonomy" id="1314674"/>
    <lineage>
        <taxon>Eukaryota</taxon>
        <taxon>Fungi</taxon>
        <taxon>Dikarya</taxon>
        <taxon>Basidiomycota</taxon>
        <taxon>Agaricomycotina</taxon>
        <taxon>Agaricomycetes</taxon>
        <taxon>Agaricomycetidae</taxon>
        <taxon>Agaricales</taxon>
        <taxon>Marasmiineae</taxon>
        <taxon>Physalacriaceae</taxon>
        <taxon>Cylindrobasidium</taxon>
    </lineage>
</organism>
<feature type="region of interest" description="Disordered" evidence="4">
    <location>
        <begin position="428"/>
        <end position="475"/>
    </location>
</feature>
<feature type="compositionally biased region" description="Polar residues" evidence="4">
    <location>
        <begin position="441"/>
        <end position="451"/>
    </location>
</feature>
<sequence>MSHQHVSVSEAYNIMGLSQGASLDTLKSTYKKIALRTHPDKNPNNPAATAEFQKVTQAYDVLQRHLDHDAYSDDEEYDDYYDDEDEEERMAFYMYLFESFMGSGRRASPFGFGGRPRYSPFGGGGSSGYSPFDGPPHGYGPEYEEIHETPEQYTERIRKTREEQEAAERRRKQDAALLKLRKQEDRQRERQQAEQRKQDAAKAKKATGEMQKKQAKAKVANAKQASQKKRSQVFAAARAGKVDQVKKGIWEDQVDATGGEILLGCDEYVATRPKDPKETLLHIASQKGDVDMVEWLQTHNADDEQTRNGNGFTPFHVAVENGHVGVVKYFLDNFDPKDEDGVGVFEVPDKSSILRLALLSHEPEVVYMVLNSSLADSSELNACWTWITSSDGQAQVNKRAGADTGLHREKFEDMLKLLRRFGGFSPAATDYERPRKPAQINAASQQAQRVPSKSASQQQSQHAGARGKRRGRGKA</sequence>
<dbReference type="SMART" id="SM00248">
    <property type="entry name" value="ANK"/>
    <property type="match status" value="2"/>
</dbReference>
<dbReference type="SUPFAM" id="SSF48403">
    <property type="entry name" value="Ankyrin repeat"/>
    <property type="match status" value="1"/>
</dbReference>
<dbReference type="PROSITE" id="PS50076">
    <property type="entry name" value="DNAJ_2"/>
    <property type="match status" value="1"/>
</dbReference>
<dbReference type="AlphaFoldDB" id="A0A0D7BPD6"/>
<dbReference type="PANTHER" id="PTHR24198:SF165">
    <property type="entry name" value="ANKYRIN REPEAT-CONTAINING PROTEIN-RELATED"/>
    <property type="match status" value="1"/>
</dbReference>
<evidence type="ECO:0000313" key="6">
    <source>
        <dbReference type="EMBL" id="KIY72080.1"/>
    </source>
</evidence>
<reference evidence="6 7" key="1">
    <citation type="journal article" date="2015" name="Fungal Genet. Biol.">
        <title>Evolution of novel wood decay mechanisms in Agaricales revealed by the genome sequences of Fistulina hepatica and Cylindrobasidium torrendii.</title>
        <authorList>
            <person name="Floudas D."/>
            <person name="Held B.W."/>
            <person name="Riley R."/>
            <person name="Nagy L.G."/>
            <person name="Koehler G."/>
            <person name="Ransdell A.S."/>
            <person name="Younus H."/>
            <person name="Chow J."/>
            <person name="Chiniquy J."/>
            <person name="Lipzen A."/>
            <person name="Tritt A."/>
            <person name="Sun H."/>
            <person name="Haridas S."/>
            <person name="LaButti K."/>
            <person name="Ohm R.A."/>
            <person name="Kues U."/>
            <person name="Blanchette R.A."/>
            <person name="Grigoriev I.V."/>
            <person name="Minto R.E."/>
            <person name="Hibbett D.S."/>
        </authorList>
    </citation>
    <scope>NUCLEOTIDE SEQUENCE [LARGE SCALE GENOMIC DNA]</scope>
    <source>
        <strain evidence="6 7">FP15055 ss-10</strain>
    </source>
</reference>
<dbReference type="OrthoDB" id="442087at2759"/>
<dbReference type="CDD" id="cd22249">
    <property type="entry name" value="UDM1_RNF168_RNF169-like"/>
    <property type="match status" value="1"/>
</dbReference>
<dbReference type="InterPro" id="IPR002110">
    <property type="entry name" value="Ankyrin_rpt"/>
</dbReference>
<evidence type="ECO:0000313" key="7">
    <source>
        <dbReference type="Proteomes" id="UP000054007"/>
    </source>
</evidence>
<accession>A0A0D7BPD6</accession>
<keyword evidence="1" id="KW-0677">Repeat</keyword>
<dbReference type="EMBL" id="KN880447">
    <property type="protein sequence ID" value="KIY72080.1"/>
    <property type="molecule type" value="Genomic_DNA"/>
</dbReference>
<name>A0A0D7BPD6_9AGAR</name>
<proteinExistence type="predicted"/>
<keyword evidence="2 3" id="KW-0040">ANK repeat</keyword>
<evidence type="ECO:0000256" key="2">
    <source>
        <dbReference type="ARBA" id="ARBA00023043"/>
    </source>
</evidence>
<evidence type="ECO:0000256" key="3">
    <source>
        <dbReference type="PROSITE-ProRule" id="PRU00023"/>
    </source>
</evidence>
<gene>
    <name evidence="6" type="ORF">CYLTODRAFT_418257</name>
</gene>
<feature type="compositionally biased region" description="Basic residues" evidence="4">
    <location>
        <begin position="465"/>
        <end position="475"/>
    </location>
</feature>
<dbReference type="SMART" id="SM00271">
    <property type="entry name" value="DnaJ"/>
    <property type="match status" value="1"/>
</dbReference>
<protein>
    <submittedName>
        <fullName evidence="6">DnaJ-domain-containing protein</fullName>
    </submittedName>
</protein>
<dbReference type="Proteomes" id="UP000054007">
    <property type="component" value="Unassembled WGS sequence"/>
</dbReference>
<dbReference type="InterPro" id="IPR036770">
    <property type="entry name" value="Ankyrin_rpt-contain_sf"/>
</dbReference>
<dbReference type="PROSITE" id="PS50088">
    <property type="entry name" value="ANK_REPEAT"/>
    <property type="match status" value="1"/>
</dbReference>
<feature type="domain" description="J" evidence="5">
    <location>
        <begin position="10"/>
        <end position="81"/>
    </location>
</feature>
<dbReference type="PANTHER" id="PTHR24198">
    <property type="entry name" value="ANKYRIN REPEAT AND PROTEIN KINASE DOMAIN-CONTAINING PROTEIN"/>
    <property type="match status" value="1"/>
</dbReference>
<dbReference type="Gene3D" id="1.25.40.20">
    <property type="entry name" value="Ankyrin repeat-containing domain"/>
    <property type="match status" value="1"/>
</dbReference>
<feature type="region of interest" description="Disordered" evidence="4">
    <location>
        <begin position="179"/>
        <end position="228"/>
    </location>
</feature>
<dbReference type="STRING" id="1314674.A0A0D7BPD6"/>
<feature type="compositionally biased region" description="Low complexity" evidence="4">
    <location>
        <begin position="452"/>
        <end position="464"/>
    </location>
</feature>
<dbReference type="PRINTS" id="PR00625">
    <property type="entry name" value="JDOMAIN"/>
</dbReference>
<dbReference type="PROSITE" id="PS50297">
    <property type="entry name" value="ANK_REP_REGION"/>
    <property type="match status" value="1"/>
</dbReference>
<dbReference type="Pfam" id="PF00226">
    <property type="entry name" value="DnaJ"/>
    <property type="match status" value="1"/>
</dbReference>
<dbReference type="Pfam" id="PF12796">
    <property type="entry name" value="Ank_2"/>
    <property type="match status" value="1"/>
</dbReference>
<feature type="region of interest" description="Disordered" evidence="4">
    <location>
        <begin position="123"/>
        <end position="151"/>
    </location>
</feature>